<evidence type="ECO:0000313" key="10">
    <source>
        <dbReference type="EMBL" id="TKR95337.1"/>
    </source>
</evidence>
<evidence type="ECO:0000256" key="5">
    <source>
        <dbReference type="ARBA" id="ARBA00023054"/>
    </source>
</evidence>
<feature type="coiled-coil region" evidence="8">
    <location>
        <begin position="552"/>
        <end position="586"/>
    </location>
</feature>
<reference evidence="10 11" key="2">
    <citation type="journal article" date="2019" name="G3 (Bethesda)">
        <title>Hybrid Assembly of the Genome of the Entomopathogenic Nematode Steinernema carpocapsae Identifies the X-Chromosome.</title>
        <authorList>
            <person name="Serra L."/>
            <person name="Macchietto M."/>
            <person name="Macias-Munoz A."/>
            <person name="McGill C.J."/>
            <person name="Rodriguez I.M."/>
            <person name="Rodriguez B."/>
            <person name="Murad R."/>
            <person name="Mortazavi A."/>
        </authorList>
    </citation>
    <scope>NUCLEOTIDE SEQUENCE [LARGE SCALE GENOMIC DNA]</scope>
    <source>
        <strain evidence="10 11">ALL</strain>
    </source>
</reference>
<accession>A0A4U5PFK9</accession>
<organism evidence="10 11">
    <name type="scientific">Steinernema carpocapsae</name>
    <name type="common">Entomopathogenic nematode</name>
    <dbReference type="NCBI Taxonomy" id="34508"/>
    <lineage>
        <taxon>Eukaryota</taxon>
        <taxon>Metazoa</taxon>
        <taxon>Ecdysozoa</taxon>
        <taxon>Nematoda</taxon>
        <taxon>Chromadorea</taxon>
        <taxon>Rhabditida</taxon>
        <taxon>Tylenchina</taxon>
        <taxon>Panagrolaimomorpha</taxon>
        <taxon>Strongyloidoidea</taxon>
        <taxon>Steinernematidae</taxon>
        <taxon>Steinernema</taxon>
    </lineage>
</organism>
<evidence type="ECO:0000256" key="7">
    <source>
        <dbReference type="ARBA" id="ARBA00023273"/>
    </source>
</evidence>
<feature type="compositionally biased region" description="Polar residues" evidence="9">
    <location>
        <begin position="498"/>
        <end position="511"/>
    </location>
</feature>
<dbReference type="OrthoDB" id="5864070at2759"/>
<sequence>MAAATATSPTGFLNFAHLQEIIENDPDNLDQINYWYGQLTEFELEGNENKREVDILFRALKWIMQYEHAMAEDLKEVAEREAAEIAEREENWEQEREILKEELSTLRERITSQAGMNVTSEAFRDEIDMLKEENAHLKALNRDRDRELVDERNRSEELATRVEALEKEKNLALNNAAQLEDTIRELKRSLVSTKDVSNKGEWEVRKLKQRSEQAIKLSSQLQNVVAQNDQLRSEVDRLSVALEEATVLIQDSTDKYARIQLQLTDAEKTIAQLSADNEILNDQVREKTKQYQEATTKDELTSKEYETVLHKKDSQLERFQESVHSLQAELEELKALKALDRTEEKEAELEKLRIELVEATNMARMLFGKSSEAGTVDPAAEIRLRVLQLEKLLEDAQHDLKLKTEENEKLLENLEEKDSENIKIHGKLIQYRQTLFGPADTEIKRLEKQLEFRDTQIEKLTNKCSLLHVELAELHEFGRRPSLPEAEEEEDVREEDNSSSGVDSRSTENSLATILEPELPGVVVTEKISRIKKPRKIRREELDTFEASAMLISALNYEVMKLIQELEDKEKQMKELEHVCQEYDSSIGQIRTQMECVYKEYGVKSQGEFLYPLLSSFDLLESTLTEGIPSAEDEKFQKLEIEVIELRRLSESVRLGGGDLERRMAEATRRLIYLQIQNAQFSRRCQILDRLKVNSEDEKERMRSKLRTLMTVQSRQLNQINYENELNSIEIARLQNTVIHSVPQNVHDKVVADYKRLLSQTVIGMATKAEDTVDVEYSFNVAKLLDSGTTAEEMQAKIRQQKVSL</sequence>
<evidence type="ECO:0000256" key="8">
    <source>
        <dbReference type="SAM" id="Coils"/>
    </source>
</evidence>
<dbReference type="GO" id="GO:0030030">
    <property type="term" value="P:cell projection organization"/>
    <property type="evidence" value="ECO:0007669"/>
    <property type="project" value="UniProtKB-KW"/>
</dbReference>
<gene>
    <name evidence="10" type="ORF">L596_009520</name>
</gene>
<evidence type="ECO:0000256" key="4">
    <source>
        <dbReference type="ARBA" id="ARBA00022794"/>
    </source>
</evidence>
<keyword evidence="4" id="KW-0970">Cilium biogenesis/degradation</keyword>
<keyword evidence="11" id="KW-1185">Reference proteome</keyword>
<dbReference type="EMBL" id="AZBU02000002">
    <property type="protein sequence ID" value="TKR95337.1"/>
    <property type="molecule type" value="Genomic_DNA"/>
</dbReference>
<comment type="caution">
    <text evidence="10">The sequence shown here is derived from an EMBL/GenBank/DDBJ whole genome shotgun (WGS) entry which is preliminary data.</text>
</comment>
<dbReference type="PANTHER" id="PTHR18879:SF20">
    <property type="entry name" value="CENTROSOMAL PROTEIN OF 290 KDA"/>
    <property type="match status" value="1"/>
</dbReference>
<dbReference type="Proteomes" id="UP000298663">
    <property type="component" value="Unassembled WGS sequence"/>
</dbReference>
<feature type="region of interest" description="Disordered" evidence="9">
    <location>
        <begin position="480"/>
        <end position="511"/>
    </location>
</feature>
<dbReference type="AlphaFoldDB" id="A0A4U5PFK9"/>
<evidence type="ECO:0000256" key="3">
    <source>
        <dbReference type="ARBA" id="ARBA00022490"/>
    </source>
</evidence>
<keyword evidence="3" id="KW-0963">Cytoplasm</keyword>
<reference evidence="10 11" key="1">
    <citation type="journal article" date="2015" name="Genome Biol.">
        <title>Comparative genomics of Steinernema reveals deeply conserved gene regulatory networks.</title>
        <authorList>
            <person name="Dillman A.R."/>
            <person name="Macchietto M."/>
            <person name="Porter C.F."/>
            <person name="Rogers A."/>
            <person name="Williams B."/>
            <person name="Antoshechkin I."/>
            <person name="Lee M.M."/>
            <person name="Goodwin Z."/>
            <person name="Lu X."/>
            <person name="Lewis E.E."/>
            <person name="Goodrich-Blair H."/>
            <person name="Stock S.P."/>
            <person name="Adams B.J."/>
            <person name="Sternberg P.W."/>
            <person name="Mortazavi A."/>
        </authorList>
    </citation>
    <scope>NUCLEOTIDE SEQUENCE [LARGE SCALE GENOMIC DNA]</scope>
    <source>
        <strain evidence="10 11">ALL</strain>
    </source>
</reference>
<evidence type="ECO:0000256" key="1">
    <source>
        <dbReference type="ARBA" id="ARBA00004120"/>
    </source>
</evidence>
<evidence type="ECO:0000256" key="6">
    <source>
        <dbReference type="ARBA" id="ARBA00023212"/>
    </source>
</evidence>
<proteinExistence type="predicted"/>
<dbReference type="GO" id="GO:0005813">
    <property type="term" value="C:centrosome"/>
    <property type="evidence" value="ECO:0007669"/>
    <property type="project" value="UniProtKB-SubCell"/>
</dbReference>
<dbReference type="InterPro" id="IPR026201">
    <property type="entry name" value="Cep290"/>
</dbReference>
<comment type="subcellular location">
    <subcellularLocation>
        <location evidence="1">Cytoplasm</location>
        <location evidence="1">Cytoskeleton</location>
        <location evidence="1">Cilium basal body</location>
    </subcellularLocation>
    <subcellularLocation>
        <location evidence="2">Cytoplasm</location>
        <location evidence="2">Cytoskeleton</location>
        <location evidence="2">Microtubule organizing center</location>
        <location evidence="2">Centrosome</location>
    </subcellularLocation>
</comment>
<keyword evidence="6" id="KW-0206">Cytoskeleton</keyword>
<keyword evidence="5 8" id="KW-0175">Coiled coil</keyword>
<feature type="coiled-coil region" evidence="8">
    <location>
        <begin position="68"/>
        <end position="463"/>
    </location>
</feature>
<evidence type="ECO:0000256" key="2">
    <source>
        <dbReference type="ARBA" id="ARBA00004300"/>
    </source>
</evidence>
<name>A0A4U5PFK9_STECR</name>
<dbReference type="PANTHER" id="PTHR18879">
    <property type="entry name" value="CENTROSOMAL PROTEIN OF 290 KDA"/>
    <property type="match status" value="1"/>
</dbReference>
<feature type="compositionally biased region" description="Acidic residues" evidence="9">
    <location>
        <begin position="485"/>
        <end position="494"/>
    </location>
</feature>
<keyword evidence="7" id="KW-0966">Cell projection</keyword>
<evidence type="ECO:0000256" key="9">
    <source>
        <dbReference type="SAM" id="MobiDB-lite"/>
    </source>
</evidence>
<evidence type="ECO:0000313" key="11">
    <source>
        <dbReference type="Proteomes" id="UP000298663"/>
    </source>
</evidence>
<protein>
    <submittedName>
        <fullName evidence="10">Uncharacterized protein</fullName>
    </submittedName>
</protein>